<keyword evidence="2" id="KW-0472">Membrane</keyword>
<dbReference type="Gene3D" id="2.60.120.200">
    <property type="match status" value="1"/>
</dbReference>
<dbReference type="PANTHER" id="PTHR10963:SF62">
    <property type="entry name" value="GLUCAN 1,3-BETA-GLUCOSIDASE"/>
    <property type="match status" value="1"/>
</dbReference>
<proteinExistence type="predicted"/>
<dbReference type="GO" id="GO:0004553">
    <property type="term" value="F:hydrolase activity, hydrolyzing O-glycosyl compounds"/>
    <property type="evidence" value="ECO:0007669"/>
    <property type="project" value="InterPro"/>
</dbReference>
<dbReference type="PROSITE" id="PS51762">
    <property type="entry name" value="GH16_2"/>
    <property type="match status" value="1"/>
</dbReference>
<evidence type="ECO:0000313" key="4">
    <source>
        <dbReference type="EMBL" id="KAF9738317.1"/>
    </source>
</evidence>
<name>A0A9P6GMA3_9PLEO</name>
<dbReference type="SUPFAM" id="SSF49899">
    <property type="entry name" value="Concanavalin A-like lectins/glucanases"/>
    <property type="match status" value="1"/>
</dbReference>
<comment type="caution">
    <text evidence="4">The sequence shown here is derived from an EMBL/GenBank/DDBJ whole genome shotgun (WGS) entry which is preliminary data.</text>
</comment>
<feature type="compositionally biased region" description="Polar residues" evidence="1">
    <location>
        <begin position="22"/>
        <end position="33"/>
    </location>
</feature>
<feature type="domain" description="GH16" evidence="3">
    <location>
        <begin position="157"/>
        <end position="507"/>
    </location>
</feature>
<dbReference type="AlphaFoldDB" id="A0A9P6GMA3"/>
<keyword evidence="5" id="KW-1185">Reference proteome</keyword>
<feature type="transmembrane region" description="Helical" evidence="2">
    <location>
        <begin position="141"/>
        <end position="159"/>
    </location>
</feature>
<protein>
    <submittedName>
        <fullName evidence="4">Glucan -beta-glucosidase</fullName>
    </submittedName>
</protein>
<feature type="region of interest" description="Disordered" evidence="1">
    <location>
        <begin position="1"/>
        <end position="106"/>
    </location>
</feature>
<gene>
    <name evidence="4" type="ORF">PMIN01_03600</name>
</gene>
<dbReference type="OrthoDB" id="4781at2759"/>
<organism evidence="4 5">
    <name type="scientific">Paraphaeosphaeria minitans</name>
    <dbReference type="NCBI Taxonomy" id="565426"/>
    <lineage>
        <taxon>Eukaryota</taxon>
        <taxon>Fungi</taxon>
        <taxon>Dikarya</taxon>
        <taxon>Ascomycota</taxon>
        <taxon>Pezizomycotina</taxon>
        <taxon>Dothideomycetes</taxon>
        <taxon>Pleosporomycetidae</taxon>
        <taxon>Pleosporales</taxon>
        <taxon>Massarineae</taxon>
        <taxon>Didymosphaeriaceae</taxon>
        <taxon>Paraphaeosphaeria</taxon>
    </lineage>
</organism>
<dbReference type="InterPro" id="IPR000757">
    <property type="entry name" value="Beta-glucanase-like"/>
</dbReference>
<dbReference type="PANTHER" id="PTHR10963">
    <property type="entry name" value="GLYCOSYL HYDROLASE-RELATED"/>
    <property type="match status" value="1"/>
</dbReference>
<evidence type="ECO:0000256" key="2">
    <source>
        <dbReference type="SAM" id="Phobius"/>
    </source>
</evidence>
<accession>A0A9P6GMA3</accession>
<feature type="compositionally biased region" description="Polar residues" evidence="1">
    <location>
        <begin position="78"/>
        <end position="102"/>
    </location>
</feature>
<dbReference type="Proteomes" id="UP000756921">
    <property type="component" value="Unassembled WGS sequence"/>
</dbReference>
<dbReference type="EMBL" id="WJXW01000003">
    <property type="protein sequence ID" value="KAF9738317.1"/>
    <property type="molecule type" value="Genomic_DNA"/>
</dbReference>
<dbReference type="InterPro" id="IPR050546">
    <property type="entry name" value="Glycosyl_Hydrlase_16"/>
</dbReference>
<evidence type="ECO:0000256" key="1">
    <source>
        <dbReference type="SAM" id="MobiDB-lite"/>
    </source>
</evidence>
<reference evidence="4" key="1">
    <citation type="journal article" date="2020" name="Mol. Plant Microbe Interact.">
        <title>Genome Sequence of the Biocontrol Agent Coniothyrium minitans strain Conio (IMI 134523).</title>
        <authorList>
            <person name="Patel D."/>
            <person name="Shittu T.A."/>
            <person name="Baroncelli R."/>
            <person name="Muthumeenakshi S."/>
            <person name="Osborne T.H."/>
            <person name="Janganan T.K."/>
            <person name="Sreenivasaprasad S."/>
        </authorList>
    </citation>
    <scope>NUCLEOTIDE SEQUENCE</scope>
    <source>
        <strain evidence="4">Conio</strain>
    </source>
</reference>
<evidence type="ECO:0000259" key="3">
    <source>
        <dbReference type="PROSITE" id="PS51762"/>
    </source>
</evidence>
<keyword evidence="2" id="KW-1133">Transmembrane helix</keyword>
<evidence type="ECO:0000313" key="5">
    <source>
        <dbReference type="Proteomes" id="UP000756921"/>
    </source>
</evidence>
<dbReference type="GO" id="GO:0005975">
    <property type="term" value="P:carbohydrate metabolic process"/>
    <property type="evidence" value="ECO:0007669"/>
    <property type="project" value="InterPro"/>
</dbReference>
<sequence>MDASSQSKPGQYSLPPAGEPPVNTSQPPSQPVGTTVEDLGHGARKRRLVGRENGNADNENGPAPIRNDTVCNTPVPASAQSGSANGSTGNATTGRNTSTTKTYHPPGKARYFKSRFIKDKTKIDKPWLYEKRDHREKWQTIIPMCGFLIGLGIAGFLIWEGYHSVSLNLYCEVMSDDFSSGKLNESVWTIEIGVKGFGGSFEQTTNDLNNVWVGDEGVLYLRPTLQDDFLVNNNNVIDLRTQGCSSKDWTDCVATTNTTNGTIINPVKSASVNTMLGGSIKYGRVEVTARLPMGDWLWPSIIMYPKNNIYGVWPKSGQIDIAQSRGNNFTYRQGGNNIIASTLHFGPNVELDGWWHNNVKSTAYRENFSDRFHKFGVELMMRQWTDKYIFTYIDTRLLQVAYTHFKKPFWEYGNFPTADRNGTRFINPWEWGTRAAPFDQEFHLVLKVAVGSTNGWFEDNKSGKPWLDRDTNAAKRFWDARGAWHPTWEKQGWMEVSEVKMWQLAPHQGCKTENAQRFVG</sequence>
<keyword evidence="2" id="KW-0812">Transmembrane</keyword>
<feature type="compositionally biased region" description="Polar residues" evidence="1">
    <location>
        <begin position="1"/>
        <end position="10"/>
    </location>
</feature>
<dbReference type="InterPro" id="IPR013320">
    <property type="entry name" value="ConA-like_dom_sf"/>
</dbReference>